<dbReference type="SUPFAM" id="SSF143724">
    <property type="entry name" value="PHP14-like"/>
    <property type="match status" value="1"/>
</dbReference>
<dbReference type="Gene3D" id="3.50.20.20">
    <property type="entry name" value="Janus/Ocnus"/>
    <property type="match status" value="1"/>
</dbReference>
<gene>
    <name evidence="1" type="ORF">A3C89_03440</name>
</gene>
<sequence>MKNIVQQVFMPTEHLESGKFIVITCGAEIYIAVAPPHIAEWHKDLFALFQKELGDDVICVCKGGGKIKMEGTHATLYGTSTVFGTEPDRDVTRQILSGRFSGYNFTVE</sequence>
<dbReference type="InterPro" id="IPR038596">
    <property type="entry name" value="Janus_sf"/>
</dbReference>
<dbReference type="AlphaFoldDB" id="A0A1F6DF23"/>
<protein>
    <submittedName>
        <fullName evidence="1">Uncharacterized protein</fullName>
    </submittedName>
</protein>
<evidence type="ECO:0000313" key="1">
    <source>
        <dbReference type="EMBL" id="OGG59966.1"/>
    </source>
</evidence>
<dbReference type="InterPro" id="IPR007702">
    <property type="entry name" value="Janus"/>
</dbReference>
<accession>A0A1F6DF23</accession>
<dbReference type="EMBL" id="MFLF01000012">
    <property type="protein sequence ID" value="OGG59966.1"/>
    <property type="molecule type" value="Genomic_DNA"/>
</dbReference>
<dbReference type="Proteomes" id="UP000178794">
    <property type="component" value="Unassembled WGS sequence"/>
</dbReference>
<organism evidence="1 2">
    <name type="scientific">Candidatus Kaiserbacteria bacterium RIFCSPHIGHO2_02_FULL_50_50</name>
    <dbReference type="NCBI Taxonomy" id="1798492"/>
    <lineage>
        <taxon>Bacteria</taxon>
        <taxon>Candidatus Kaiseribacteriota</taxon>
    </lineage>
</organism>
<evidence type="ECO:0000313" key="2">
    <source>
        <dbReference type="Proteomes" id="UP000178794"/>
    </source>
</evidence>
<name>A0A1F6DF23_9BACT</name>
<dbReference type="Pfam" id="PF05005">
    <property type="entry name" value="Ocnus"/>
    <property type="match status" value="1"/>
</dbReference>
<proteinExistence type="predicted"/>
<comment type="caution">
    <text evidence="1">The sequence shown here is derived from an EMBL/GenBank/DDBJ whole genome shotgun (WGS) entry which is preliminary data.</text>
</comment>
<reference evidence="1 2" key="1">
    <citation type="journal article" date="2016" name="Nat. Commun.">
        <title>Thousands of microbial genomes shed light on interconnected biogeochemical processes in an aquifer system.</title>
        <authorList>
            <person name="Anantharaman K."/>
            <person name="Brown C.T."/>
            <person name="Hug L.A."/>
            <person name="Sharon I."/>
            <person name="Castelle C.J."/>
            <person name="Probst A.J."/>
            <person name="Thomas B.C."/>
            <person name="Singh A."/>
            <person name="Wilkins M.J."/>
            <person name="Karaoz U."/>
            <person name="Brodie E.L."/>
            <person name="Williams K.H."/>
            <person name="Hubbard S.S."/>
            <person name="Banfield J.F."/>
        </authorList>
    </citation>
    <scope>NUCLEOTIDE SEQUENCE [LARGE SCALE GENOMIC DNA]</scope>
</reference>